<dbReference type="AlphaFoldDB" id="A0A8J5I6A9"/>
<gene>
    <name evidence="5" type="ORF">JG688_00015185</name>
</gene>
<accession>A0A8J5I6A9</accession>
<dbReference type="InterPro" id="IPR002048">
    <property type="entry name" value="EF_hand_dom"/>
</dbReference>
<dbReference type="InterPro" id="IPR018247">
    <property type="entry name" value="EF_Hand_1_Ca_BS"/>
</dbReference>
<keyword evidence="2" id="KW-0677">Repeat</keyword>
<dbReference type="CDD" id="cd00051">
    <property type="entry name" value="EFh"/>
    <property type="match status" value="1"/>
</dbReference>
<feature type="non-terminal residue" evidence="5">
    <location>
        <position position="181"/>
    </location>
</feature>
<evidence type="ECO:0000256" key="1">
    <source>
        <dbReference type="ARBA" id="ARBA00022723"/>
    </source>
</evidence>
<dbReference type="PANTHER" id="PTHR23050">
    <property type="entry name" value="CALCIUM BINDING PROTEIN"/>
    <property type="match status" value="1"/>
</dbReference>
<comment type="caution">
    <text evidence="5">The sequence shown here is derived from an EMBL/GenBank/DDBJ whole genome shotgun (WGS) entry which is preliminary data.</text>
</comment>
<evidence type="ECO:0000256" key="2">
    <source>
        <dbReference type="ARBA" id="ARBA00022737"/>
    </source>
</evidence>
<evidence type="ECO:0000259" key="4">
    <source>
        <dbReference type="PROSITE" id="PS50222"/>
    </source>
</evidence>
<evidence type="ECO:0000256" key="3">
    <source>
        <dbReference type="ARBA" id="ARBA00022837"/>
    </source>
</evidence>
<dbReference type="FunFam" id="1.10.238.10:FF:000077">
    <property type="entry name" value="Centrin 1"/>
    <property type="match status" value="1"/>
</dbReference>
<name>A0A8J5I6A9_9STRA</name>
<reference evidence="5" key="1">
    <citation type="submission" date="2021-01" db="EMBL/GenBank/DDBJ databases">
        <title>Phytophthora aleatoria, a newly-described species from Pinus radiata is distinct from Phytophthora cactorum isolates based on comparative genomics.</title>
        <authorList>
            <person name="Mcdougal R."/>
            <person name="Panda P."/>
            <person name="Williams N."/>
            <person name="Studholme D.J."/>
        </authorList>
    </citation>
    <scope>NUCLEOTIDE SEQUENCE</scope>
    <source>
        <strain evidence="5">NZFS 4037</strain>
    </source>
</reference>
<dbReference type="GO" id="GO:0005509">
    <property type="term" value="F:calcium ion binding"/>
    <property type="evidence" value="ECO:0007669"/>
    <property type="project" value="InterPro"/>
</dbReference>
<evidence type="ECO:0000313" key="5">
    <source>
        <dbReference type="EMBL" id="KAG6948226.1"/>
    </source>
</evidence>
<dbReference type="PROSITE" id="PS00018">
    <property type="entry name" value="EF_HAND_1"/>
    <property type="match status" value="3"/>
</dbReference>
<sequence>LPSGTSAVTRITQPTMARRISQKRNAKTYERPGLSEEEIEEIREAFNLFDTDGSGTIDPKELKAAMQSLGFEAKNQTIYQMIGDIDKDGSGSIDFEEFLDMMTAKMSDKDSREDIQKVFNLFDDDQTGKISLRNLKRVAKELGETMTDAELLEMIERADTDQDGEINADEFYAIMTKKTFT</sequence>
<feature type="domain" description="EF-hand" evidence="4">
    <location>
        <begin position="110"/>
        <end position="145"/>
    </location>
</feature>
<dbReference type="PROSITE" id="PS50222">
    <property type="entry name" value="EF_HAND_2"/>
    <property type="match status" value="4"/>
</dbReference>
<proteinExistence type="predicted"/>
<keyword evidence="3" id="KW-0106">Calcium</keyword>
<keyword evidence="1" id="KW-0479">Metal-binding</keyword>
<feature type="domain" description="EF-hand" evidence="4">
    <location>
        <begin position="37"/>
        <end position="72"/>
    </location>
</feature>
<dbReference type="Proteomes" id="UP000709295">
    <property type="component" value="Unassembled WGS sequence"/>
</dbReference>
<dbReference type="SMART" id="SM00054">
    <property type="entry name" value="EFh"/>
    <property type="match status" value="4"/>
</dbReference>
<protein>
    <recommendedName>
        <fullName evidence="4">EF-hand domain-containing protein</fullName>
    </recommendedName>
</protein>
<feature type="domain" description="EF-hand" evidence="4">
    <location>
        <begin position="146"/>
        <end position="181"/>
    </location>
</feature>
<evidence type="ECO:0000313" key="6">
    <source>
        <dbReference type="Proteomes" id="UP000709295"/>
    </source>
</evidence>
<dbReference type="FunFam" id="1.10.238.10:FF:000220">
    <property type="entry name" value="Centrin, putative"/>
    <property type="match status" value="1"/>
</dbReference>
<dbReference type="InterPro" id="IPR050145">
    <property type="entry name" value="Centrin_CML-like"/>
</dbReference>
<feature type="domain" description="EF-hand" evidence="4">
    <location>
        <begin position="73"/>
        <end position="108"/>
    </location>
</feature>
<organism evidence="5 6">
    <name type="scientific">Phytophthora aleatoria</name>
    <dbReference type="NCBI Taxonomy" id="2496075"/>
    <lineage>
        <taxon>Eukaryota</taxon>
        <taxon>Sar</taxon>
        <taxon>Stramenopiles</taxon>
        <taxon>Oomycota</taxon>
        <taxon>Peronosporomycetes</taxon>
        <taxon>Peronosporales</taxon>
        <taxon>Peronosporaceae</taxon>
        <taxon>Phytophthora</taxon>
    </lineage>
</organism>
<keyword evidence="6" id="KW-1185">Reference proteome</keyword>
<dbReference type="Pfam" id="PF13499">
    <property type="entry name" value="EF-hand_7"/>
    <property type="match status" value="2"/>
</dbReference>
<dbReference type="EMBL" id="JAENGY010001590">
    <property type="protein sequence ID" value="KAG6948226.1"/>
    <property type="molecule type" value="Genomic_DNA"/>
</dbReference>